<name>A0AA88J1Y2_FICCA</name>
<accession>A0AA88J1Y2</accession>
<feature type="compositionally biased region" description="Low complexity" evidence="1">
    <location>
        <begin position="36"/>
        <end position="49"/>
    </location>
</feature>
<dbReference type="AlphaFoldDB" id="A0AA88J1Y2"/>
<protein>
    <submittedName>
        <fullName evidence="2">Uncharacterized protein</fullName>
    </submittedName>
</protein>
<proteinExistence type="predicted"/>
<dbReference type="Proteomes" id="UP001187192">
    <property type="component" value="Unassembled WGS sequence"/>
</dbReference>
<feature type="compositionally biased region" description="Acidic residues" evidence="1">
    <location>
        <begin position="24"/>
        <end position="35"/>
    </location>
</feature>
<feature type="region of interest" description="Disordered" evidence="1">
    <location>
        <begin position="114"/>
        <end position="137"/>
    </location>
</feature>
<dbReference type="EMBL" id="BTGU01000093">
    <property type="protein sequence ID" value="GMN59960.1"/>
    <property type="molecule type" value="Genomic_DNA"/>
</dbReference>
<feature type="region of interest" description="Disordered" evidence="1">
    <location>
        <begin position="18"/>
        <end position="65"/>
    </location>
</feature>
<reference evidence="2" key="1">
    <citation type="submission" date="2023-07" db="EMBL/GenBank/DDBJ databases">
        <title>draft genome sequence of fig (Ficus carica).</title>
        <authorList>
            <person name="Takahashi T."/>
            <person name="Nishimura K."/>
        </authorList>
    </citation>
    <scope>NUCLEOTIDE SEQUENCE</scope>
</reference>
<gene>
    <name evidence="2" type="ORF">TIFTF001_029054</name>
</gene>
<comment type="caution">
    <text evidence="2">The sequence shown here is derived from an EMBL/GenBank/DDBJ whole genome shotgun (WGS) entry which is preliminary data.</text>
</comment>
<evidence type="ECO:0000313" key="3">
    <source>
        <dbReference type="Proteomes" id="UP001187192"/>
    </source>
</evidence>
<evidence type="ECO:0000256" key="1">
    <source>
        <dbReference type="SAM" id="MobiDB-lite"/>
    </source>
</evidence>
<evidence type="ECO:0000313" key="2">
    <source>
        <dbReference type="EMBL" id="GMN59960.1"/>
    </source>
</evidence>
<organism evidence="2 3">
    <name type="scientific">Ficus carica</name>
    <name type="common">Common fig</name>
    <dbReference type="NCBI Taxonomy" id="3494"/>
    <lineage>
        <taxon>Eukaryota</taxon>
        <taxon>Viridiplantae</taxon>
        <taxon>Streptophyta</taxon>
        <taxon>Embryophyta</taxon>
        <taxon>Tracheophyta</taxon>
        <taxon>Spermatophyta</taxon>
        <taxon>Magnoliopsida</taxon>
        <taxon>eudicotyledons</taxon>
        <taxon>Gunneridae</taxon>
        <taxon>Pentapetalae</taxon>
        <taxon>rosids</taxon>
        <taxon>fabids</taxon>
        <taxon>Rosales</taxon>
        <taxon>Moraceae</taxon>
        <taxon>Ficeae</taxon>
        <taxon>Ficus</taxon>
    </lineage>
</organism>
<feature type="compositionally biased region" description="Low complexity" evidence="1">
    <location>
        <begin position="114"/>
        <end position="125"/>
    </location>
</feature>
<keyword evidence="3" id="KW-1185">Reference proteome</keyword>
<sequence>MRFVFFFCHERFEKQSYGLAEARAEEEEEEEEEIGTDGTTTTDSRTSPDSGRRVGVSTLGPGDSEADLVESATIPRTTCHHRGTSRSGISPTTSWRANWSRTSCDSRILRAWRSSPAGATSSSTSSRKRTPSTLLKSSKVFPSPATRLVLSLPRRLVSFRFHTPHNPPKGRWARNRSTVNIVLFTV</sequence>